<dbReference type="Proteomes" id="UP000183050">
    <property type="component" value="Chromosome"/>
</dbReference>
<organism evidence="1 2">
    <name type="scientific">Rhizobium leguminosarum</name>
    <dbReference type="NCBI Taxonomy" id="384"/>
    <lineage>
        <taxon>Bacteria</taxon>
        <taxon>Pseudomonadati</taxon>
        <taxon>Pseudomonadota</taxon>
        <taxon>Alphaproteobacteria</taxon>
        <taxon>Hyphomicrobiales</taxon>
        <taxon>Rhizobiaceae</taxon>
        <taxon>Rhizobium/Agrobacterium group</taxon>
        <taxon>Rhizobium</taxon>
    </lineage>
</organism>
<reference evidence="1 2" key="1">
    <citation type="submission" date="2016-11" db="EMBL/GenBank/DDBJ databases">
        <title>Rhizobium leguminosarum bv. viciae strain Vaf12 isolated from Vavilovia formosa root nodules from Russia, Dagestan.</title>
        <authorList>
            <person name="Kimeklis A."/>
        </authorList>
    </citation>
    <scope>NUCLEOTIDE SEQUENCE [LARGE SCALE GENOMIC DNA]</scope>
    <source>
        <strain evidence="1 2">Vaf-108</strain>
    </source>
</reference>
<protein>
    <recommendedName>
        <fullName evidence="3">Transposase</fullName>
    </recommendedName>
</protein>
<proteinExistence type="predicted"/>
<sequence length="86" mass="9785">MGLIAMSERDLQRIEVLSKVVDGRATLVSAARVLGLSERKKRVFQPRGRRDCFGELVQIDGLVPLTRPDLILQRARSRHAWPHQLT</sequence>
<dbReference type="AlphaFoldDB" id="A0A1L3Z7R4"/>
<dbReference type="EMBL" id="CP018228">
    <property type="protein sequence ID" value="API51709.1"/>
    <property type="molecule type" value="Genomic_DNA"/>
</dbReference>
<accession>A0A1L3Z7R4</accession>
<evidence type="ECO:0008006" key="3">
    <source>
        <dbReference type="Google" id="ProtNLM"/>
    </source>
</evidence>
<gene>
    <name evidence="1" type="ORF">BMW22_08820</name>
</gene>
<evidence type="ECO:0000313" key="2">
    <source>
        <dbReference type="Proteomes" id="UP000183050"/>
    </source>
</evidence>
<name>A0A1L3Z7R4_RHILE</name>
<evidence type="ECO:0000313" key="1">
    <source>
        <dbReference type="EMBL" id="API51709.1"/>
    </source>
</evidence>